<dbReference type="PANTHER" id="PTHR30349">
    <property type="entry name" value="PHAGE INTEGRASE-RELATED"/>
    <property type="match status" value="1"/>
</dbReference>
<protein>
    <submittedName>
        <fullName evidence="8">Integrase</fullName>
    </submittedName>
</protein>
<dbReference type="InterPro" id="IPR002104">
    <property type="entry name" value="Integrase_catalytic"/>
</dbReference>
<dbReference type="InterPro" id="IPR010998">
    <property type="entry name" value="Integrase_recombinase_N"/>
</dbReference>
<evidence type="ECO:0000256" key="4">
    <source>
        <dbReference type="PROSITE-ProRule" id="PRU01248"/>
    </source>
</evidence>
<dbReference type="InterPro" id="IPR004107">
    <property type="entry name" value="Integrase_SAM-like_N"/>
</dbReference>
<dbReference type="GO" id="GO:0003677">
    <property type="term" value="F:DNA binding"/>
    <property type="evidence" value="ECO:0007669"/>
    <property type="project" value="UniProtKB-UniRule"/>
</dbReference>
<feature type="domain" description="Core-binding (CB)" evidence="7">
    <location>
        <begin position="75"/>
        <end position="169"/>
    </location>
</feature>
<evidence type="ECO:0000256" key="3">
    <source>
        <dbReference type="ARBA" id="ARBA00023172"/>
    </source>
</evidence>
<feature type="domain" description="Tyr recombinase" evidence="6">
    <location>
        <begin position="194"/>
        <end position="393"/>
    </location>
</feature>
<organism evidence="8 9">
    <name type="scientific">Deinococcus marmoris</name>
    <dbReference type="NCBI Taxonomy" id="249408"/>
    <lineage>
        <taxon>Bacteria</taxon>
        <taxon>Thermotogati</taxon>
        <taxon>Deinococcota</taxon>
        <taxon>Deinococci</taxon>
        <taxon>Deinococcales</taxon>
        <taxon>Deinococcaceae</taxon>
        <taxon>Deinococcus</taxon>
    </lineage>
</organism>
<evidence type="ECO:0000259" key="7">
    <source>
        <dbReference type="PROSITE" id="PS51900"/>
    </source>
</evidence>
<evidence type="ECO:0000256" key="5">
    <source>
        <dbReference type="SAM" id="MobiDB-lite"/>
    </source>
</evidence>
<evidence type="ECO:0000256" key="2">
    <source>
        <dbReference type="ARBA" id="ARBA00023125"/>
    </source>
</evidence>
<dbReference type="GO" id="GO:0015074">
    <property type="term" value="P:DNA integration"/>
    <property type="evidence" value="ECO:0007669"/>
    <property type="project" value="UniProtKB-KW"/>
</dbReference>
<dbReference type="OrthoDB" id="73608at2"/>
<dbReference type="Proteomes" id="UP000186607">
    <property type="component" value="Unassembled WGS sequence"/>
</dbReference>
<dbReference type="CDD" id="cd01189">
    <property type="entry name" value="INT_ICEBs1_C_like"/>
    <property type="match status" value="1"/>
</dbReference>
<feature type="region of interest" description="Disordered" evidence="5">
    <location>
        <begin position="1"/>
        <end position="23"/>
    </location>
</feature>
<keyword evidence="3" id="KW-0233">DNA recombination</keyword>
<dbReference type="SUPFAM" id="SSF56349">
    <property type="entry name" value="DNA breaking-rejoining enzymes"/>
    <property type="match status" value="1"/>
</dbReference>
<proteinExistence type="predicted"/>
<gene>
    <name evidence="8" type="ORF">BOO71_0012217</name>
</gene>
<dbReference type="InterPro" id="IPR050090">
    <property type="entry name" value="Tyrosine_recombinase_XerCD"/>
</dbReference>
<comment type="caution">
    <text evidence="8">The sequence shown here is derived from an EMBL/GenBank/DDBJ whole genome shotgun (WGS) entry which is preliminary data.</text>
</comment>
<accession>A0A1U7NTW6</accession>
<sequence>MAKKAEQPTVKRGNGRGSVRRLPSGRWQWRASVELSNGELMRAAGTMDTKTEAEEALSRARTDAARGQFSVTEKTTLGDYLEAWHAVKKQSQAATYARSHESMMNVHILPSLGRRRLSTITPRDLEAFYAGLTYQDERRGEGLKGVKPLGDSMKRLIHNMLYQMFSEAVRHGDLPRNPADVARPKYTREAAREVTVKAWTEEEAGRFYAVARRDPRGAPFCFMLATGLRIGEALGLRWENVELGEESALVHIRESLVSVNGHAHRTTPKTARSRRTVRVAGDALAILKEQPQKVALDMEAQAARYTPSDAVFTNSKGGAILPDTVYSFMRRLCEAADVPYKGTHVLRHSFISIQGQHGRPVEVISAHVGHARASFTQDRYRTVFEKEREALTLDFPALIPDSERTL</sequence>
<dbReference type="PROSITE" id="PS51898">
    <property type="entry name" value="TYR_RECOMBINASE"/>
    <property type="match status" value="1"/>
</dbReference>
<name>A0A1U7NTW6_9DEIO</name>
<dbReference type="InterPro" id="IPR013762">
    <property type="entry name" value="Integrase-like_cat_sf"/>
</dbReference>
<evidence type="ECO:0000256" key="1">
    <source>
        <dbReference type="ARBA" id="ARBA00022908"/>
    </source>
</evidence>
<dbReference type="Pfam" id="PF14659">
    <property type="entry name" value="Phage_int_SAM_3"/>
    <property type="match status" value="1"/>
</dbReference>
<dbReference type="Gene3D" id="1.10.150.130">
    <property type="match status" value="1"/>
</dbReference>
<keyword evidence="1" id="KW-0229">DNA integration</keyword>
<dbReference type="Gene3D" id="1.10.443.10">
    <property type="entry name" value="Intergrase catalytic core"/>
    <property type="match status" value="1"/>
</dbReference>
<dbReference type="STRING" id="249408.BOO71_0012217"/>
<dbReference type="PROSITE" id="PS51900">
    <property type="entry name" value="CB"/>
    <property type="match status" value="1"/>
</dbReference>
<keyword evidence="9" id="KW-1185">Reference proteome</keyword>
<dbReference type="EMBL" id="MSTI01000145">
    <property type="protein sequence ID" value="OLV16362.1"/>
    <property type="molecule type" value="Genomic_DNA"/>
</dbReference>
<keyword evidence="2 4" id="KW-0238">DNA-binding</keyword>
<dbReference type="AlphaFoldDB" id="A0A1U7NTW6"/>
<dbReference type="Pfam" id="PF00589">
    <property type="entry name" value="Phage_integrase"/>
    <property type="match status" value="1"/>
</dbReference>
<evidence type="ECO:0000313" key="8">
    <source>
        <dbReference type="EMBL" id="OLV16362.1"/>
    </source>
</evidence>
<dbReference type="InterPro" id="IPR044068">
    <property type="entry name" value="CB"/>
</dbReference>
<dbReference type="GO" id="GO:0006310">
    <property type="term" value="P:DNA recombination"/>
    <property type="evidence" value="ECO:0007669"/>
    <property type="project" value="UniProtKB-KW"/>
</dbReference>
<dbReference type="InterPro" id="IPR011010">
    <property type="entry name" value="DNA_brk_join_enz"/>
</dbReference>
<dbReference type="PANTHER" id="PTHR30349:SF84">
    <property type="entry name" value="PHAGE-RELATED INTEGRASE"/>
    <property type="match status" value="1"/>
</dbReference>
<reference evidence="8 9" key="1">
    <citation type="submission" date="2017-01" db="EMBL/GenBank/DDBJ databases">
        <title>Genome Analysis of Deinococcus marmoris KOPRI26562.</title>
        <authorList>
            <person name="Kim J.H."/>
            <person name="Oh H.-M."/>
        </authorList>
    </citation>
    <scope>NUCLEOTIDE SEQUENCE [LARGE SCALE GENOMIC DNA]</scope>
    <source>
        <strain evidence="8 9">KOPRI26562</strain>
    </source>
</reference>
<evidence type="ECO:0000313" key="9">
    <source>
        <dbReference type="Proteomes" id="UP000186607"/>
    </source>
</evidence>
<dbReference type="RefSeq" id="WP_075835674.1">
    <property type="nucleotide sequence ID" value="NZ_MSTI01000145.1"/>
</dbReference>
<dbReference type="eggNOG" id="COG0582">
    <property type="taxonomic scope" value="Bacteria"/>
</dbReference>
<evidence type="ECO:0000259" key="6">
    <source>
        <dbReference type="PROSITE" id="PS51898"/>
    </source>
</evidence>